<name>A0ABU9BNL6_9BURK</name>
<dbReference type="InterPro" id="IPR057691">
    <property type="entry name" value="DUF7931"/>
</dbReference>
<organism evidence="2 3">
    <name type="scientific">Ideonella lacteola</name>
    <dbReference type="NCBI Taxonomy" id="2984193"/>
    <lineage>
        <taxon>Bacteria</taxon>
        <taxon>Pseudomonadati</taxon>
        <taxon>Pseudomonadota</taxon>
        <taxon>Betaproteobacteria</taxon>
        <taxon>Burkholderiales</taxon>
        <taxon>Sphaerotilaceae</taxon>
        <taxon>Ideonella</taxon>
    </lineage>
</organism>
<protein>
    <recommendedName>
        <fullName evidence="1">DUF7931 domain-containing protein</fullName>
    </recommendedName>
</protein>
<comment type="caution">
    <text evidence="2">The sequence shown here is derived from an EMBL/GenBank/DDBJ whole genome shotgun (WGS) entry which is preliminary data.</text>
</comment>
<evidence type="ECO:0000313" key="2">
    <source>
        <dbReference type="EMBL" id="MEK8031366.1"/>
    </source>
</evidence>
<sequence>MSNTTTEEQRRHFPAGPVTSRAEFQAAVRTFIREASPAGVRHMWWVSPDFAEWPLDEPELLDALMHWARAPGVRITWVCQDFERVRRAMPRLTRWRQTFSHVLSCRMPEEVAVTDMPTLLVSDQLAVLRLMDRERVRGYVRVEPADVQHAHEEIDVILQRSSDAFPAVTLGL</sequence>
<feature type="domain" description="DUF7931" evidence="1">
    <location>
        <begin position="39"/>
        <end position="161"/>
    </location>
</feature>
<dbReference type="Proteomes" id="UP001371218">
    <property type="component" value="Unassembled WGS sequence"/>
</dbReference>
<evidence type="ECO:0000313" key="3">
    <source>
        <dbReference type="Proteomes" id="UP001371218"/>
    </source>
</evidence>
<keyword evidence="3" id="KW-1185">Reference proteome</keyword>
<dbReference type="Pfam" id="PF25559">
    <property type="entry name" value="DUF7931"/>
    <property type="match status" value="1"/>
</dbReference>
<gene>
    <name evidence="2" type="ORF">AACH06_11105</name>
</gene>
<reference evidence="2 3" key="1">
    <citation type="submission" date="2024-04" db="EMBL/GenBank/DDBJ databases">
        <title>Novel species of the genus Ideonella isolated from streams.</title>
        <authorList>
            <person name="Lu H."/>
        </authorList>
    </citation>
    <scope>NUCLEOTIDE SEQUENCE [LARGE SCALE GENOMIC DNA]</scope>
    <source>
        <strain evidence="2 3">DXS29W</strain>
    </source>
</reference>
<dbReference type="EMBL" id="JBBUTG010000005">
    <property type="protein sequence ID" value="MEK8031366.1"/>
    <property type="molecule type" value="Genomic_DNA"/>
</dbReference>
<evidence type="ECO:0000259" key="1">
    <source>
        <dbReference type="Pfam" id="PF25559"/>
    </source>
</evidence>
<proteinExistence type="predicted"/>
<dbReference type="RefSeq" id="WP_341425742.1">
    <property type="nucleotide sequence ID" value="NZ_JBBUTG010000005.1"/>
</dbReference>
<accession>A0ABU9BNL6</accession>